<evidence type="ECO:0000313" key="8">
    <source>
        <dbReference type="Proteomes" id="UP000237105"/>
    </source>
</evidence>
<organism evidence="7 8">
    <name type="scientific">Parasponia andersonii</name>
    <name type="common">Sponia andersonii</name>
    <dbReference type="NCBI Taxonomy" id="3476"/>
    <lineage>
        <taxon>Eukaryota</taxon>
        <taxon>Viridiplantae</taxon>
        <taxon>Streptophyta</taxon>
        <taxon>Embryophyta</taxon>
        <taxon>Tracheophyta</taxon>
        <taxon>Spermatophyta</taxon>
        <taxon>Magnoliopsida</taxon>
        <taxon>eudicotyledons</taxon>
        <taxon>Gunneridae</taxon>
        <taxon>Pentapetalae</taxon>
        <taxon>rosids</taxon>
        <taxon>fabids</taxon>
        <taxon>Rosales</taxon>
        <taxon>Cannabaceae</taxon>
        <taxon>Parasponia</taxon>
    </lineage>
</organism>
<dbReference type="SMART" id="SM00360">
    <property type="entry name" value="RRM"/>
    <property type="match status" value="1"/>
</dbReference>
<dbReference type="GO" id="GO:0005634">
    <property type="term" value="C:nucleus"/>
    <property type="evidence" value="ECO:0007669"/>
    <property type="project" value="UniProtKB-SubCell"/>
</dbReference>
<feature type="compositionally biased region" description="Basic and acidic residues" evidence="5">
    <location>
        <begin position="513"/>
        <end position="522"/>
    </location>
</feature>
<feature type="compositionally biased region" description="Polar residues" evidence="5">
    <location>
        <begin position="689"/>
        <end position="707"/>
    </location>
</feature>
<evidence type="ECO:0000313" key="7">
    <source>
        <dbReference type="EMBL" id="PON32530.1"/>
    </source>
</evidence>
<dbReference type="PANTHER" id="PTHR23189">
    <property type="entry name" value="RNA RECOGNITION MOTIF-CONTAINING"/>
    <property type="match status" value="1"/>
</dbReference>
<dbReference type="EMBL" id="JXTB01000807">
    <property type="protein sequence ID" value="PON32530.1"/>
    <property type="molecule type" value="Genomic_DNA"/>
</dbReference>
<evidence type="ECO:0000256" key="5">
    <source>
        <dbReference type="SAM" id="MobiDB-lite"/>
    </source>
</evidence>
<dbReference type="Proteomes" id="UP000237105">
    <property type="component" value="Unassembled WGS sequence"/>
</dbReference>
<dbReference type="PROSITE" id="PS50102">
    <property type="entry name" value="RRM"/>
    <property type="match status" value="1"/>
</dbReference>
<dbReference type="Gene3D" id="3.30.70.330">
    <property type="match status" value="1"/>
</dbReference>
<keyword evidence="8" id="KW-1185">Reference proteome</keyword>
<feature type="region of interest" description="Disordered" evidence="5">
    <location>
        <begin position="86"/>
        <end position="179"/>
    </location>
</feature>
<feature type="region of interest" description="Disordered" evidence="5">
    <location>
        <begin position="274"/>
        <end position="301"/>
    </location>
</feature>
<dbReference type="AlphaFoldDB" id="A0A2P5A7M2"/>
<feature type="region of interest" description="Disordered" evidence="5">
    <location>
        <begin position="619"/>
        <end position="655"/>
    </location>
</feature>
<feature type="compositionally biased region" description="Polar residues" evidence="5">
    <location>
        <begin position="636"/>
        <end position="655"/>
    </location>
</feature>
<dbReference type="InterPro" id="IPR012677">
    <property type="entry name" value="Nucleotide-bd_a/b_plait_sf"/>
</dbReference>
<feature type="compositionally biased region" description="Polar residues" evidence="5">
    <location>
        <begin position="532"/>
        <end position="556"/>
    </location>
</feature>
<proteinExistence type="predicted"/>
<dbReference type="InterPro" id="IPR012921">
    <property type="entry name" value="SPOC_C"/>
</dbReference>
<evidence type="ECO:0000259" key="6">
    <source>
        <dbReference type="PROSITE" id="PS50102"/>
    </source>
</evidence>
<dbReference type="GO" id="GO:0003723">
    <property type="term" value="F:RNA binding"/>
    <property type="evidence" value="ECO:0007669"/>
    <property type="project" value="UniProtKB-UniRule"/>
</dbReference>
<evidence type="ECO:0000256" key="2">
    <source>
        <dbReference type="ARBA" id="ARBA00022884"/>
    </source>
</evidence>
<feature type="compositionally biased region" description="Low complexity" evidence="5">
    <location>
        <begin position="153"/>
        <end position="163"/>
    </location>
</feature>
<keyword evidence="3" id="KW-0539">Nucleus</keyword>
<accession>A0A2P5A7M2</accession>
<comment type="subcellular location">
    <subcellularLocation>
        <location evidence="1">Nucleus</location>
    </subcellularLocation>
</comment>
<name>A0A2P5A7M2_PARAD</name>
<keyword evidence="2 4" id="KW-0694">RNA-binding</keyword>
<dbReference type="STRING" id="3476.A0A2P5A7M2"/>
<feature type="region of interest" description="Disordered" evidence="5">
    <location>
        <begin position="686"/>
        <end position="715"/>
    </location>
</feature>
<evidence type="ECO:0000256" key="4">
    <source>
        <dbReference type="PROSITE-ProRule" id="PRU00176"/>
    </source>
</evidence>
<dbReference type="InterPro" id="IPR035979">
    <property type="entry name" value="RBD_domain_sf"/>
</dbReference>
<dbReference type="CDD" id="cd21546">
    <property type="entry name" value="SPOC_FPA-like"/>
    <property type="match status" value="1"/>
</dbReference>
<sequence length="735" mass="81617">MADKNTEPSAVLWVGFPASLNVDETILGRAFSPFGEIENITAFPGRSYAFVRFKDVISACEAKDTLHGKLFGNPRVHICFAKNESGSSNSVKNSMNIPPSPHFKSNGRQGSSESYRQDKKFVNLTGDPNTRSPQLFSNLDSRDFDPYGLSRKGSSSTGGNSTSEQQRFREVGSELGLSQDMYEYHSPTRGKRGHSHDFSQRFPQTSTFNEEPWDLPEDVHYSHEAKKLKTGGYFPPEKELPEYPFFDHEHEKHVFPGRFSNFSQADRLERKFDAGPLGDKQMSDRALNIGPPQRERSNHWKESYDSLQLSNSVEENRLTPESDLPSLKEWKWEGTIAKGGSPVCRARCFPVGKVLDIMLPEFLDCTARTGLDMLSKHYYQAANAWVVFFVPQTDADIGFYNEFMHYLEEKERAAVAKLDEKTTLFLVPPSNFSEKVLKVPGKMSISGVVLRLEHPGSNVVSFQRQHERADANSLFPGNTSYPRPSTPSHSNPSQKYFPDYSRAGVGNISSSAHVDESRHEFPLHGNPRPVANWSSLHTQNSVSGPRTVSSQASASHVDSAVQPHPSAMTRAAQETSSVYSTGGTSGIPISENRKSSLQDIAALQPEQLVQLASSLLGQQRQSGSLPSASTEDDSRQASSVNETEMLRTSQKHGLQVNQMNSKLSTPQFDQFQRLQQTSHVPAVPHMVQRDNQGPQGSQHPQSTSTQEADSDPQKRLQATLQLAATLLQQIQGKGS</sequence>
<feature type="region of interest" description="Disordered" evidence="5">
    <location>
        <begin position="472"/>
        <end position="591"/>
    </location>
</feature>
<dbReference type="Pfam" id="PF00076">
    <property type="entry name" value="RRM_1"/>
    <property type="match status" value="1"/>
</dbReference>
<feature type="domain" description="RRM" evidence="6">
    <location>
        <begin position="9"/>
        <end position="83"/>
    </location>
</feature>
<feature type="compositionally biased region" description="Polar residues" evidence="5">
    <location>
        <begin position="86"/>
        <end position="97"/>
    </location>
</feature>
<evidence type="ECO:0000256" key="1">
    <source>
        <dbReference type="ARBA" id="ARBA00004123"/>
    </source>
</evidence>
<reference evidence="8" key="1">
    <citation type="submission" date="2016-06" db="EMBL/GenBank/DDBJ databases">
        <title>Parallel loss of symbiosis genes in relatives of nitrogen-fixing non-legume Parasponia.</title>
        <authorList>
            <person name="Van Velzen R."/>
            <person name="Holmer R."/>
            <person name="Bu F."/>
            <person name="Rutten L."/>
            <person name="Van Zeijl A."/>
            <person name="Liu W."/>
            <person name="Santuari L."/>
            <person name="Cao Q."/>
            <person name="Sharma T."/>
            <person name="Shen D."/>
            <person name="Roswanjaya Y."/>
            <person name="Wardhani T."/>
            <person name="Kalhor M.S."/>
            <person name="Jansen J."/>
            <person name="Van den Hoogen J."/>
            <person name="Gungor B."/>
            <person name="Hartog M."/>
            <person name="Hontelez J."/>
            <person name="Verver J."/>
            <person name="Yang W.-C."/>
            <person name="Schijlen E."/>
            <person name="Repin R."/>
            <person name="Schilthuizen M."/>
            <person name="Schranz E."/>
            <person name="Heidstra R."/>
            <person name="Miyata K."/>
            <person name="Fedorova E."/>
            <person name="Kohlen W."/>
            <person name="Bisseling T."/>
            <person name="Smit S."/>
            <person name="Geurts R."/>
        </authorList>
    </citation>
    <scope>NUCLEOTIDE SEQUENCE [LARGE SCALE GENOMIC DNA]</scope>
    <source>
        <strain evidence="8">cv. WU1-14</strain>
    </source>
</reference>
<feature type="compositionally biased region" description="Polar residues" evidence="5">
    <location>
        <begin position="126"/>
        <end position="139"/>
    </location>
</feature>
<comment type="caution">
    <text evidence="7">The sequence shown here is derived from an EMBL/GenBank/DDBJ whole genome shotgun (WGS) entry which is preliminary data.</text>
</comment>
<evidence type="ECO:0000256" key="3">
    <source>
        <dbReference type="ARBA" id="ARBA00023242"/>
    </source>
</evidence>
<protein>
    <submittedName>
        <fullName evidence="7">Splicing factor-like protein</fullName>
    </submittedName>
</protein>
<dbReference type="FunFam" id="3.30.70.330:FF:000522">
    <property type="entry name" value="RNA recognition motif (RRM)-containing protein"/>
    <property type="match status" value="1"/>
</dbReference>
<dbReference type="CDD" id="cd00590">
    <property type="entry name" value="RRM_SF"/>
    <property type="match status" value="1"/>
</dbReference>
<dbReference type="Pfam" id="PF07744">
    <property type="entry name" value="SPOC"/>
    <property type="match status" value="1"/>
</dbReference>
<dbReference type="OrthoDB" id="439808at2759"/>
<feature type="compositionally biased region" description="Polar residues" evidence="5">
    <location>
        <begin position="475"/>
        <end position="494"/>
    </location>
</feature>
<gene>
    <name evidence="7" type="ORF">PanWU01x14_360510</name>
</gene>
<dbReference type="InterPro" id="IPR000504">
    <property type="entry name" value="RRM_dom"/>
</dbReference>
<dbReference type="SUPFAM" id="SSF54928">
    <property type="entry name" value="RNA-binding domain, RBD"/>
    <property type="match status" value="1"/>
</dbReference>